<protein>
    <recommendedName>
        <fullName evidence="5">Glycosyltransferase</fullName>
    </recommendedName>
</protein>
<dbReference type="Gene3D" id="3.40.50.2000">
    <property type="entry name" value="Glycogen Phosphorylase B"/>
    <property type="match status" value="2"/>
</dbReference>
<comment type="similarity">
    <text evidence="1">Belongs to the UDP-glycosyltransferase family.</text>
</comment>
<dbReference type="SUPFAM" id="SSF53756">
    <property type="entry name" value="UDP-Glycosyltransferase/glycogen phosphorylase"/>
    <property type="match status" value="1"/>
</dbReference>
<dbReference type="AlphaFoldDB" id="A0A484KU03"/>
<accession>A0A484KU03</accession>
<keyword evidence="2" id="KW-0808">Transferase</keyword>
<dbReference type="EMBL" id="OOIL02000559">
    <property type="protein sequence ID" value="VFQ66627.1"/>
    <property type="molecule type" value="Genomic_DNA"/>
</dbReference>
<dbReference type="OrthoDB" id="1259865at2759"/>
<dbReference type="GO" id="GO:0035251">
    <property type="term" value="F:UDP-glucosyltransferase activity"/>
    <property type="evidence" value="ECO:0007669"/>
    <property type="project" value="TreeGrafter"/>
</dbReference>
<organism evidence="3 4">
    <name type="scientific">Cuscuta campestris</name>
    <dbReference type="NCBI Taxonomy" id="132261"/>
    <lineage>
        <taxon>Eukaryota</taxon>
        <taxon>Viridiplantae</taxon>
        <taxon>Streptophyta</taxon>
        <taxon>Embryophyta</taxon>
        <taxon>Tracheophyta</taxon>
        <taxon>Spermatophyta</taxon>
        <taxon>Magnoliopsida</taxon>
        <taxon>eudicotyledons</taxon>
        <taxon>Gunneridae</taxon>
        <taxon>Pentapetalae</taxon>
        <taxon>asterids</taxon>
        <taxon>lamiids</taxon>
        <taxon>Solanales</taxon>
        <taxon>Convolvulaceae</taxon>
        <taxon>Cuscuteae</taxon>
        <taxon>Cuscuta</taxon>
        <taxon>Cuscuta subgen. Grammica</taxon>
        <taxon>Cuscuta sect. Cleistogrammica</taxon>
    </lineage>
</organism>
<sequence>MSSSKNGEGVHVLVFPYPAQGHILPLLDLTHHLALRRFTVTVLVTPKNLPILDPLLSAHPSIRTLVLPFPSGHPLLPPGVENVRDVGNWGNAPIMSSLSDLRRPIVDWFASHPDPPAAIIHDVFLGWVEEMAGEIGVPGICFYGLSAFLACVFEYGWRNMEKVKSLEAVDFEEMPKCPTLPREHLPSIMKNYKEGDPHWEGIRRGMIGNCKSWGVVVTTFHALEGVFLEFLKKKMGHGRVFPVGLLNLIGGPRGRGSGQGSLFAWLDGCPDESVLYVAFGSQKLMKHNQLEALCDGLERSGVRFILVVKEPSIQQVELGFGLVSDEFEDRVKGRGLVVRGWASQVDILNHRAVGAFLSHCGWNSALESIVAGVLILGWPMEADQFVNAKLLVDYLGVGICVCEGTDTVPDVPELARKISYAINCFVLEKARVKEFRDVALTTVKTEEGSIECFEELVKQLAQLQAS</sequence>
<dbReference type="CDD" id="cd03784">
    <property type="entry name" value="GT1_Gtf-like"/>
    <property type="match status" value="1"/>
</dbReference>
<dbReference type="PANTHER" id="PTHR48047:SF28">
    <property type="entry name" value="F11M15.8 PROTEIN"/>
    <property type="match status" value="1"/>
</dbReference>
<evidence type="ECO:0000256" key="1">
    <source>
        <dbReference type="ARBA" id="ARBA00009995"/>
    </source>
</evidence>
<dbReference type="Pfam" id="PF00201">
    <property type="entry name" value="UDPGT"/>
    <property type="match status" value="1"/>
</dbReference>
<evidence type="ECO:0000313" key="3">
    <source>
        <dbReference type="EMBL" id="VFQ66627.1"/>
    </source>
</evidence>
<evidence type="ECO:0008006" key="5">
    <source>
        <dbReference type="Google" id="ProtNLM"/>
    </source>
</evidence>
<dbReference type="FunFam" id="3.40.50.2000:FF:000064">
    <property type="entry name" value="Glycosyltransferase"/>
    <property type="match status" value="1"/>
</dbReference>
<reference evidence="3 4" key="1">
    <citation type="submission" date="2018-04" db="EMBL/GenBank/DDBJ databases">
        <authorList>
            <person name="Vogel A."/>
        </authorList>
    </citation>
    <scope>NUCLEOTIDE SEQUENCE [LARGE SCALE GENOMIC DNA]</scope>
</reference>
<dbReference type="InterPro" id="IPR002213">
    <property type="entry name" value="UDP_glucos_trans"/>
</dbReference>
<evidence type="ECO:0000313" key="4">
    <source>
        <dbReference type="Proteomes" id="UP000595140"/>
    </source>
</evidence>
<keyword evidence="4" id="KW-1185">Reference proteome</keyword>
<dbReference type="Proteomes" id="UP000595140">
    <property type="component" value="Unassembled WGS sequence"/>
</dbReference>
<evidence type="ECO:0000256" key="2">
    <source>
        <dbReference type="ARBA" id="ARBA00022679"/>
    </source>
</evidence>
<name>A0A484KU03_9ASTE</name>
<gene>
    <name evidence="3" type="ORF">CCAM_LOCUS8403</name>
</gene>
<dbReference type="PANTHER" id="PTHR48047">
    <property type="entry name" value="GLYCOSYLTRANSFERASE"/>
    <property type="match status" value="1"/>
</dbReference>
<proteinExistence type="inferred from homology"/>